<organism evidence="5 6">
    <name type="scientific">Pseudomonas savastanoi pv. glycinea</name>
    <name type="common">Pseudomonas syringae pv. glycinea</name>
    <dbReference type="NCBI Taxonomy" id="318"/>
    <lineage>
        <taxon>Bacteria</taxon>
        <taxon>Pseudomonadati</taxon>
        <taxon>Pseudomonadota</taxon>
        <taxon>Gammaproteobacteria</taxon>
        <taxon>Pseudomonadales</taxon>
        <taxon>Pseudomonadaceae</taxon>
        <taxon>Pseudomonas</taxon>
    </lineage>
</organism>
<dbReference type="PANTHER" id="PTHR40940">
    <property type="entry name" value="PROTEIN BATD-RELATED"/>
    <property type="match status" value="1"/>
</dbReference>
<evidence type="ECO:0000256" key="3">
    <source>
        <dbReference type="SAM" id="SignalP"/>
    </source>
</evidence>
<dbReference type="PANTHER" id="PTHR40940:SF1">
    <property type="entry name" value="PROTEIN BATD"/>
    <property type="match status" value="1"/>
</dbReference>
<evidence type="ECO:0000256" key="2">
    <source>
        <dbReference type="SAM" id="Phobius"/>
    </source>
</evidence>
<gene>
    <name evidence="5" type="ORF">ALQ73_05588</name>
</gene>
<proteinExistence type="predicted"/>
<feature type="chain" id="PRO_5044055689" description="DUF7939 domain-containing protein" evidence="3">
    <location>
        <begin position="35"/>
        <end position="564"/>
    </location>
</feature>
<keyword evidence="2" id="KW-0472">Membrane</keyword>
<keyword evidence="2" id="KW-0812">Transmembrane</keyword>
<evidence type="ECO:0000259" key="4">
    <source>
        <dbReference type="Pfam" id="PF25607"/>
    </source>
</evidence>
<name>A0A0P9VLQ9_PSESG</name>
<dbReference type="Proteomes" id="UP000276829">
    <property type="component" value="Unassembled WGS sequence"/>
</dbReference>
<dbReference type="AlphaFoldDB" id="A0A0P9VLQ9"/>
<feature type="region of interest" description="Disordered" evidence="1">
    <location>
        <begin position="243"/>
        <end position="262"/>
    </location>
</feature>
<feature type="domain" description="DUF7939" evidence="4">
    <location>
        <begin position="469"/>
        <end position="546"/>
    </location>
</feature>
<keyword evidence="3" id="KW-0732">Signal</keyword>
<feature type="transmembrane region" description="Helical" evidence="2">
    <location>
        <begin position="429"/>
        <end position="450"/>
    </location>
</feature>
<dbReference type="InterPro" id="IPR025738">
    <property type="entry name" value="BatD"/>
</dbReference>
<sequence>MSLRTATSGKDPMSRVYTLLIGLLLSLISLSLQAAQLTASVDRTRLNAGETVELTLETDDVTQFGKPDMSALESSFEVRDTRQLNSLKTLDGSSQATTRWIVTLLPRETGSVLIPSLQLGELKSQPLTLQVLQSEPQDPGSHLASIFIEASLDQDSVYVQAQTVLTLRVYHSVSLFDDSSLSTLQVLDARVEKLGDSRTYEKLINGVRHGVIETRYAIYPQQSGVLKIPAQVFSATLVQTSAEGSQGQEANPFGPQPGRSVRVKSAEVPLTVKPKPADYPADVAWLPARSISLEENWSPEPGTTQVGDSLTRTLILKAEGLAGAQLPPLPPTEVPGLRRYPDQPQLRNLPSERGLIGTREEREALVPTRAGAIDLPAVEVTWWNTREDHLEHTSLAARTLQISSNPGLAVDTPVNNDMSGVTVIGPPVWPWQLSTLLLACTTFYGFALWWRARGQPAIARAVQTGPSPRTVLDDLKRACLANDPQGTRQALDAWARQQPETLAEMAARFVPLSDALDGLNGALYSETGKLWLGEDLWRAVRKLPAAEHIKDPAGDAGLPPLYPK</sequence>
<feature type="signal peptide" evidence="3">
    <location>
        <begin position="1"/>
        <end position="34"/>
    </location>
</feature>
<evidence type="ECO:0000256" key="1">
    <source>
        <dbReference type="SAM" id="MobiDB-lite"/>
    </source>
</evidence>
<protein>
    <recommendedName>
        <fullName evidence="4">DUF7939 domain-containing protein</fullName>
    </recommendedName>
</protein>
<evidence type="ECO:0000313" key="6">
    <source>
        <dbReference type="Proteomes" id="UP000276829"/>
    </source>
</evidence>
<accession>A0A0P9VLQ9</accession>
<feature type="region of interest" description="Disordered" evidence="1">
    <location>
        <begin position="324"/>
        <end position="350"/>
    </location>
</feature>
<reference evidence="5 6" key="1">
    <citation type="submission" date="2018-08" db="EMBL/GenBank/DDBJ databases">
        <title>Recombination of ecologically and evolutionarily significant loci maintains genetic cohesion in the Pseudomonas syringae species complex.</title>
        <authorList>
            <person name="Dillon M."/>
            <person name="Thakur S."/>
            <person name="Almeida R.N.D."/>
            <person name="Weir B.S."/>
            <person name="Guttman D.S."/>
        </authorList>
    </citation>
    <scope>NUCLEOTIDE SEQUENCE [LARGE SCALE GENOMIC DNA]</scope>
    <source>
        <strain evidence="5 6">ICMP 4324</strain>
    </source>
</reference>
<dbReference type="EMBL" id="RBON01000047">
    <property type="protein sequence ID" value="RMM73898.1"/>
    <property type="molecule type" value="Genomic_DNA"/>
</dbReference>
<keyword evidence="2" id="KW-1133">Transmembrane helix</keyword>
<evidence type="ECO:0000313" key="5">
    <source>
        <dbReference type="EMBL" id="RMM73898.1"/>
    </source>
</evidence>
<dbReference type="InterPro" id="IPR057699">
    <property type="entry name" value="DUF7939"/>
</dbReference>
<dbReference type="Pfam" id="PF25607">
    <property type="entry name" value="DUF7939"/>
    <property type="match status" value="1"/>
</dbReference>
<comment type="caution">
    <text evidence="5">The sequence shown here is derived from an EMBL/GenBank/DDBJ whole genome shotgun (WGS) entry which is preliminary data.</text>
</comment>
<dbReference type="Pfam" id="PF13584">
    <property type="entry name" value="BatD"/>
    <property type="match status" value="1"/>
</dbReference>